<dbReference type="PANTHER" id="PTHR32039">
    <property type="entry name" value="MAGNESIUM-CHELATASE SUBUNIT CHLI"/>
    <property type="match status" value="1"/>
</dbReference>
<sequence length="507" mass="55435">MSLATIQSRALLGVDALEVTVETHLSNGLPAFAIVGLPETAVKESKERVRSAIINSGLEFPTRRITVNLAPADLPKAGGRYDLAIALSILIASGQLERSRLENMEVLGELALDGSIRAVQGTVCAILAAKKQANRILLPAANREELVLVAYKQSYSASSLSELFQALTRGMPVPEFPRRTKKSLAEPHYQDNFREIKGQTFAKRAVQIAAAGGHNLLMIGPPGSGKTLLANLLIGLLPSLSEAEALEVATIKSVARQPFQQCDWSERPIRSPHHTATSVALVGGGNRASPGEISLAHRGVLFLDELSEFKPSVLDALREPLESGEITVSRANYRVKFPANFQLLAAMNPCPCGYASDPHIECRCTEERINRYLGKISGPLLDRIDIVIEVPALSQVELLMEADDDLNWGEVRVKIDLCRESQTRRAGKLNSELHLAELKKYCNLDEEQRAGLANIMDKLSLSARATHRVIKMARTIADYEGNATIAERDLMEAIGYRRCQISKLLAR</sequence>
<evidence type="ECO:0000256" key="1">
    <source>
        <dbReference type="ARBA" id="ARBA00006354"/>
    </source>
</evidence>
<evidence type="ECO:0000313" key="6">
    <source>
        <dbReference type="Proteomes" id="UP000218767"/>
    </source>
</evidence>
<dbReference type="InterPro" id="IPR001208">
    <property type="entry name" value="MCM_dom"/>
</dbReference>
<dbReference type="InterPro" id="IPR020568">
    <property type="entry name" value="Ribosomal_Su5_D2-typ_SF"/>
</dbReference>
<comment type="caution">
    <text evidence="5">The sequence shown here is derived from an EMBL/GenBank/DDBJ whole genome shotgun (WGS) entry which is preliminary data.</text>
</comment>
<evidence type="ECO:0000313" key="5">
    <source>
        <dbReference type="EMBL" id="PCI77053.1"/>
    </source>
</evidence>
<reference evidence="6" key="1">
    <citation type="submission" date="2017-08" db="EMBL/GenBank/DDBJ databases">
        <title>A dynamic microbial community with high functional redundancy inhabits the cold, oxic subseafloor aquifer.</title>
        <authorList>
            <person name="Tully B.J."/>
            <person name="Wheat C.G."/>
            <person name="Glazer B.T."/>
            <person name="Huber J.A."/>
        </authorList>
    </citation>
    <scope>NUCLEOTIDE SEQUENCE [LARGE SCALE GENOMIC DNA]</scope>
</reference>
<dbReference type="SUPFAM" id="SSF52540">
    <property type="entry name" value="P-loop containing nucleoside triphosphate hydrolases"/>
    <property type="match status" value="1"/>
</dbReference>
<dbReference type="PROSITE" id="PS50051">
    <property type="entry name" value="MCM_2"/>
    <property type="match status" value="1"/>
</dbReference>
<dbReference type="Gene3D" id="3.40.50.300">
    <property type="entry name" value="P-loop containing nucleotide triphosphate hydrolases"/>
    <property type="match status" value="1"/>
</dbReference>
<dbReference type="InterPro" id="IPR004482">
    <property type="entry name" value="Mg_chelat-rel"/>
</dbReference>
<dbReference type="SUPFAM" id="SSF54211">
    <property type="entry name" value="Ribosomal protein S5 domain 2-like"/>
    <property type="match status" value="1"/>
</dbReference>
<keyword evidence="2" id="KW-0547">Nucleotide-binding</keyword>
<dbReference type="InterPro" id="IPR000523">
    <property type="entry name" value="Mg_chelatse_chII-like_cat_dom"/>
</dbReference>
<gene>
    <name evidence="5" type="ORF">COB20_08960</name>
</gene>
<comment type="similarity">
    <text evidence="1">Belongs to the Mg-chelatase subunits D/I family. ComM subfamily.</text>
</comment>
<organism evidence="5 6">
    <name type="scientific">SAR86 cluster bacterium</name>
    <dbReference type="NCBI Taxonomy" id="2030880"/>
    <lineage>
        <taxon>Bacteria</taxon>
        <taxon>Pseudomonadati</taxon>
        <taxon>Pseudomonadota</taxon>
        <taxon>Gammaproteobacteria</taxon>
        <taxon>SAR86 cluster</taxon>
    </lineage>
</organism>
<dbReference type="SMART" id="SM00382">
    <property type="entry name" value="AAA"/>
    <property type="match status" value="1"/>
</dbReference>
<dbReference type="Pfam" id="PF01078">
    <property type="entry name" value="Mg_chelatase"/>
    <property type="match status" value="1"/>
</dbReference>
<dbReference type="PANTHER" id="PTHR32039:SF7">
    <property type="entry name" value="COMPETENCE PROTEIN COMM"/>
    <property type="match status" value="1"/>
</dbReference>
<proteinExistence type="inferred from homology"/>
<dbReference type="Gene3D" id="3.30.230.10">
    <property type="match status" value="1"/>
</dbReference>
<dbReference type="AlphaFoldDB" id="A0A2A4X377"/>
<dbReference type="GO" id="GO:0005524">
    <property type="term" value="F:ATP binding"/>
    <property type="evidence" value="ECO:0007669"/>
    <property type="project" value="UniProtKB-KW"/>
</dbReference>
<name>A0A2A4X377_9GAMM</name>
<dbReference type="InterPro" id="IPR045006">
    <property type="entry name" value="CHLI-like"/>
</dbReference>
<dbReference type="Proteomes" id="UP000218767">
    <property type="component" value="Unassembled WGS sequence"/>
</dbReference>
<evidence type="ECO:0000256" key="3">
    <source>
        <dbReference type="ARBA" id="ARBA00022840"/>
    </source>
</evidence>
<dbReference type="GO" id="GO:0003677">
    <property type="term" value="F:DNA binding"/>
    <property type="evidence" value="ECO:0007669"/>
    <property type="project" value="InterPro"/>
</dbReference>
<accession>A0A2A4X377</accession>
<dbReference type="InterPro" id="IPR003593">
    <property type="entry name" value="AAA+_ATPase"/>
</dbReference>
<dbReference type="PRINTS" id="PR01657">
    <property type="entry name" value="MCMFAMILY"/>
</dbReference>
<dbReference type="Pfam" id="PF13541">
    <property type="entry name" value="ChlI"/>
    <property type="match status" value="1"/>
</dbReference>
<dbReference type="EMBL" id="NVUL01000049">
    <property type="protein sequence ID" value="PCI77053.1"/>
    <property type="molecule type" value="Genomic_DNA"/>
</dbReference>
<protein>
    <recommendedName>
        <fullName evidence="4">MCM C-terminal AAA(+) ATPase domain-containing protein</fullName>
    </recommendedName>
</protein>
<dbReference type="NCBIfam" id="TIGR00368">
    <property type="entry name" value="YifB family Mg chelatase-like AAA ATPase"/>
    <property type="match status" value="1"/>
</dbReference>
<dbReference type="InterPro" id="IPR027417">
    <property type="entry name" value="P-loop_NTPase"/>
</dbReference>
<evidence type="ECO:0000259" key="4">
    <source>
        <dbReference type="PROSITE" id="PS50051"/>
    </source>
</evidence>
<dbReference type="Pfam" id="PF13335">
    <property type="entry name" value="Mg_chelatase_C"/>
    <property type="match status" value="1"/>
</dbReference>
<keyword evidence="3" id="KW-0067">ATP-binding</keyword>
<dbReference type="InterPro" id="IPR014721">
    <property type="entry name" value="Ribsml_uS5_D2-typ_fold_subgr"/>
</dbReference>
<dbReference type="InterPro" id="IPR025158">
    <property type="entry name" value="Mg_chelat-rel_C"/>
</dbReference>
<evidence type="ECO:0000256" key="2">
    <source>
        <dbReference type="ARBA" id="ARBA00022741"/>
    </source>
</evidence>
<feature type="domain" description="MCM C-terminal AAA(+) ATPase" evidence="4">
    <location>
        <begin position="291"/>
        <end position="390"/>
    </location>
</feature>